<dbReference type="InterPro" id="IPR044043">
    <property type="entry name" value="VanA_C_cat"/>
</dbReference>
<protein>
    <submittedName>
        <fullName evidence="7">(2Fe-2S)-binding protein</fullName>
    </submittedName>
</protein>
<evidence type="ECO:0000256" key="4">
    <source>
        <dbReference type="ARBA" id="ARBA00023004"/>
    </source>
</evidence>
<evidence type="ECO:0000259" key="6">
    <source>
        <dbReference type="PROSITE" id="PS51296"/>
    </source>
</evidence>
<name>A0A356LDC2_9BURK</name>
<feature type="domain" description="Rieske" evidence="6">
    <location>
        <begin position="7"/>
        <end position="107"/>
    </location>
</feature>
<dbReference type="GO" id="GO:0016491">
    <property type="term" value="F:oxidoreductase activity"/>
    <property type="evidence" value="ECO:0007669"/>
    <property type="project" value="UniProtKB-KW"/>
</dbReference>
<dbReference type="PANTHER" id="PTHR21266">
    <property type="entry name" value="IRON-SULFUR DOMAIN CONTAINING PROTEIN"/>
    <property type="match status" value="1"/>
</dbReference>
<keyword evidence="3" id="KW-0560">Oxidoreductase</keyword>
<evidence type="ECO:0000256" key="3">
    <source>
        <dbReference type="ARBA" id="ARBA00023002"/>
    </source>
</evidence>
<sequence length="363" mass="40915">MFLKNAWYVAAWSHDIVHELYPLQLLNEYLVFYRQQDGQVVALEDACPHRKLPLSMGRLIDDAVECGYHGLTFNGQGACIFAPGAKIPRAATVKNFATTEKYGLVWVWMGDAEKADASLIPHIAEYGHPDWGINQGDAMMVECNYLYMTDNLLDPSHVAWVHRSSFGNSACVNEPLTTTVTDNGVIVSRWMYDTEVAPFYAKFVKFTGNCDRKQHYEVRYPSHAIIKAVFTPAGTGGDEAATHPDVFLMDSYNFLTPVDEKTTRYFWFQLRNFSPNDADVSRQFAEGVRKAFEEDRIVLGAVQKGMDNRRTPFINLKLDGGPIKFRKGLDRLISQEQTATPEKTARTKPAIIPIQETAISQAD</sequence>
<gene>
    <name evidence="7" type="ORF">DD666_05370</name>
</gene>
<accession>A0A356LDC2</accession>
<dbReference type="SUPFAM" id="SSF55961">
    <property type="entry name" value="Bet v1-like"/>
    <property type="match status" value="1"/>
</dbReference>
<dbReference type="Pfam" id="PF19112">
    <property type="entry name" value="VanA_C"/>
    <property type="match status" value="1"/>
</dbReference>
<reference evidence="7 8" key="1">
    <citation type="journal article" date="2018" name="Nat. Biotechnol.">
        <title>A standardized bacterial taxonomy based on genome phylogeny substantially revises the tree of life.</title>
        <authorList>
            <person name="Parks D.H."/>
            <person name="Chuvochina M."/>
            <person name="Waite D.W."/>
            <person name="Rinke C."/>
            <person name="Skarshewski A."/>
            <person name="Chaumeil P.A."/>
            <person name="Hugenholtz P."/>
        </authorList>
    </citation>
    <scope>NUCLEOTIDE SEQUENCE [LARGE SCALE GENOMIC DNA]</scope>
    <source>
        <strain evidence="7">UBA10707</strain>
    </source>
</reference>
<dbReference type="InterPro" id="IPR036922">
    <property type="entry name" value="Rieske_2Fe-2S_sf"/>
</dbReference>
<evidence type="ECO:0000256" key="1">
    <source>
        <dbReference type="ARBA" id="ARBA00022714"/>
    </source>
</evidence>
<dbReference type="AlphaFoldDB" id="A0A356LDC2"/>
<dbReference type="Pfam" id="PF00355">
    <property type="entry name" value="Rieske"/>
    <property type="match status" value="1"/>
</dbReference>
<dbReference type="Gene3D" id="3.90.380.10">
    <property type="entry name" value="Naphthalene 1,2-dioxygenase Alpha Subunit, Chain A, domain 1"/>
    <property type="match status" value="1"/>
</dbReference>
<evidence type="ECO:0000256" key="5">
    <source>
        <dbReference type="ARBA" id="ARBA00023014"/>
    </source>
</evidence>
<dbReference type="CDD" id="cd08878">
    <property type="entry name" value="RHO_alpha_C_DMO-like"/>
    <property type="match status" value="1"/>
</dbReference>
<evidence type="ECO:0000256" key="2">
    <source>
        <dbReference type="ARBA" id="ARBA00022723"/>
    </source>
</evidence>
<keyword evidence="4" id="KW-0408">Iron</keyword>
<dbReference type="InterPro" id="IPR017941">
    <property type="entry name" value="Rieske_2Fe-2S"/>
</dbReference>
<dbReference type="GO" id="GO:0046872">
    <property type="term" value="F:metal ion binding"/>
    <property type="evidence" value="ECO:0007669"/>
    <property type="project" value="UniProtKB-KW"/>
</dbReference>
<keyword evidence="2" id="KW-0479">Metal-binding</keyword>
<organism evidence="7 8">
    <name type="scientific">Advenella kashmirensis</name>
    <dbReference type="NCBI Taxonomy" id="310575"/>
    <lineage>
        <taxon>Bacteria</taxon>
        <taxon>Pseudomonadati</taxon>
        <taxon>Pseudomonadota</taxon>
        <taxon>Betaproteobacteria</taxon>
        <taxon>Burkholderiales</taxon>
        <taxon>Alcaligenaceae</taxon>
    </lineage>
</organism>
<dbReference type="PANTHER" id="PTHR21266:SF60">
    <property type="entry name" value="3-KETOSTEROID-9-ALPHA-MONOOXYGENASE, OXYGENASE COMPONENT"/>
    <property type="match status" value="1"/>
</dbReference>
<evidence type="ECO:0000313" key="7">
    <source>
        <dbReference type="EMBL" id="HBP28829.1"/>
    </source>
</evidence>
<dbReference type="SUPFAM" id="SSF50022">
    <property type="entry name" value="ISP domain"/>
    <property type="match status" value="1"/>
</dbReference>
<keyword evidence="5" id="KW-0411">Iron-sulfur</keyword>
<evidence type="ECO:0000313" key="8">
    <source>
        <dbReference type="Proteomes" id="UP000264036"/>
    </source>
</evidence>
<dbReference type="Gene3D" id="2.102.10.10">
    <property type="entry name" value="Rieske [2Fe-2S] iron-sulphur domain"/>
    <property type="match status" value="1"/>
</dbReference>
<dbReference type="Proteomes" id="UP000264036">
    <property type="component" value="Unassembled WGS sequence"/>
</dbReference>
<dbReference type="GO" id="GO:0051537">
    <property type="term" value="F:2 iron, 2 sulfur cluster binding"/>
    <property type="evidence" value="ECO:0007669"/>
    <property type="project" value="UniProtKB-KW"/>
</dbReference>
<dbReference type="EMBL" id="DOEK01000008">
    <property type="protein sequence ID" value="HBP28829.1"/>
    <property type="molecule type" value="Genomic_DNA"/>
</dbReference>
<dbReference type="InterPro" id="IPR050584">
    <property type="entry name" value="Cholesterol_7-desaturase"/>
</dbReference>
<keyword evidence="1" id="KW-0001">2Fe-2S</keyword>
<proteinExistence type="predicted"/>
<comment type="caution">
    <text evidence="7">The sequence shown here is derived from an EMBL/GenBank/DDBJ whole genome shotgun (WGS) entry which is preliminary data.</text>
</comment>
<dbReference type="PROSITE" id="PS51296">
    <property type="entry name" value="RIESKE"/>
    <property type="match status" value="1"/>
</dbReference>